<proteinExistence type="predicted"/>
<organism evidence="1 2">
    <name type="scientific">Nitrosospira multiformis</name>
    <dbReference type="NCBI Taxonomy" id="1231"/>
    <lineage>
        <taxon>Bacteria</taxon>
        <taxon>Pseudomonadati</taxon>
        <taxon>Pseudomonadota</taxon>
        <taxon>Betaproteobacteria</taxon>
        <taxon>Nitrosomonadales</taxon>
        <taxon>Nitrosomonadaceae</taxon>
        <taxon>Nitrosospira</taxon>
    </lineage>
</organism>
<evidence type="ECO:0000313" key="2">
    <source>
        <dbReference type="Proteomes" id="UP000183339"/>
    </source>
</evidence>
<name>A0A1I0BIR7_9PROT</name>
<reference evidence="1 2" key="1">
    <citation type="submission" date="2016-10" db="EMBL/GenBank/DDBJ databases">
        <authorList>
            <person name="de Groot N.N."/>
        </authorList>
    </citation>
    <scope>NUCLEOTIDE SEQUENCE [LARGE SCALE GENOMIC DNA]</scope>
    <source>
        <strain evidence="1 2">Nl7</strain>
    </source>
</reference>
<protein>
    <submittedName>
        <fullName evidence="1">Uncharacterized protein</fullName>
    </submittedName>
</protein>
<dbReference type="EMBL" id="FOHI01000003">
    <property type="protein sequence ID" value="SET06131.1"/>
    <property type="molecule type" value="Genomic_DNA"/>
</dbReference>
<dbReference type="AlphaFoldDB" id="A0A1I0BIR7"/>
<accession>A0A1I0BIR7</accession>
<evidence type="ECO:0000313" key="1">
    <source>
        <dbReference type="EMBL" id="SET06131.1"/>
    </source>
</evidence>
<dbReference type="Proteomes" id="UP000183339">
    <property type="component" value="Unassembled WGS sequence"/>
</dbReference>
<gene>
    <name evidence="1" type="ORF">SAMN05216412_10311</name>
</gene>
<dbReference type="OrthoDB" id="5517118at2"/>
<sequence length="123" mass="14314">MEWAIEQSLSTVYLEEPKEHKRGKTVSDAGLDLWGLTEADRVFRLAIWFPNLLTYDEQLIWGVICTYQQDVKELNEPVRLKNDNQYSIELIRKCWDEIKAYALGSGSKDELDSAVYKNLTLNK</sequence>
<dbReference type="RefSeq" id="WP_074705767.1">
    <property type="nucleotide sequence ID" value="NZ_FOHI01000003.1"/>
</dbReference>